<feature type="compositionally biased region" description="Low complexity" evidence="1">
    <location>
        <begin position="119"/>
        <end position="134"/>
    </location>
</feature>
<feature type="compositionally biased region" description="Basic and acidic residues" evidence="1">
    <location>
        <begin position="96"/>
        <end position="118"/>
    </location>
</feature>
<evidence type="ECO:0000256" key="1">
    <source>
        <dbReference type="SAM" id="MobiDB-lite"/>
    </source>
</evidence>
<dbReference type="RefSeq" id="WP_261502303.1">
    <property type="nucleotide sequence ID" value="NZ_JAODYH010000014.1"/>
</dbReference>
<feature type="region of interest" description="Disordered" evidence="1">
    <location>
        <begin position="1"/>
        <end position="28"/>
    </location>
</feature>
<gene>
    <name evidence="2" type="ORF">N0K08_20705</name>
</gene>
<sequence>MGLLLSAGMAQAQDAGQTREAAHAAQVERDAVRARIAAERQAIQQRLSQQERACYQRFAVEDCLREVRTQARHEDNALRLQELKINDIERREKSAARLRSIEQKSQEPRSKAPVEGKTRGATLPGGAPAPARTAQDVANDQALHAQQARERAQTLSQRQQSHAAELARKQSTEVERRTAARERNEAKQRQAQEHKERQQAKAKAQEQSDRKKPAPLPLPGPATVSP</sequence>
<name>A0ABT2PRF8_9BURK</name>
<accession>A0ABT2PRF8</accession>
<comment type="caution">
    <text evidence="2">The sequence shown here is derived from an EMBL/GenBank/DDBJ whole genome shotgun (WGS) entry which is preliminary data.</text>
</comment>
<proteinExistence type="predicted"/>
<feature type="compositionally biased region" description="Basic and acidic residues" evidence="1">
    <location>
        <begin position="165"/>
        <end position="212"/>
    </location>
</feature>
<evidence type="ECO:0000313" key="3">
    <source>
        <dbReference type="Proteomes" id="UP001525968"/>
    </source>
</evidence>
<reference evidence="2 3" key="1">
    <citation type="submission" date="2022-09" db="EMBL/GenBank/DDBJ databases">
        <title>Draft genome of isolate Be4.</title>
        <authorList>
            <person name="Sanchez-Castro I."/>
            <person name="Martinez-Rodriguez P."/>
            <person name="Descostes M."/>
            <person name="Merroun M."/>
        </authorList>
    </citation>
    <scope>NUCLEOTIDE SEQUENCE [LARGE SCALE GENOMIC DNA]</scope>
    <source>
        <strain evidence="2 3">Be4</strain>
    </source>
</reference>
<protein>
    <recommendedName>
        <fullName evidence="4">TolA protein</fullName>
    </recommendedName>
</protein>
<organism evidence="2 3">
    <name type="scientific">Acidovorax bellezanensis</name>
    <dbReference type="NCBI Taxonomy" id="2976702"/>
    <lineage>
        <taxon>Bacteria</taxon>
        <taxon>Pseudomonadati</taxon>
        <taxon>Pseudomonadota</taxon>
        <taxon>Betaproteobacteria</taxon>
        <taxon>Burkholderiales</taxon>
        <taxon>Comamonadaceae</taxon>
        <taxon>Acidovorax</taxon>
    </lineage>
</organism>
<evidence type="ECO:0008006" key="4">
    <source>
        <dbReference type="Google" id="ProtNLM"/>
    </source>
</evidence>
<feature type="region of interest" description="Disordered" evidence="1">
    <location>
        <begin position="96"/>
        <end position="226"/>
    </location>
</feature>
<dbReference type="Proteomes" id="UP001525968">
    <property type="component" value="Unassembled WGS sequence"/>
</dbReference>
<evidence type="ECO:0000313" key="2">
    <source>
        <dbReference type="EMBL" id="MCT9813056.1"/>
    </source>
</evidence>
<dbReference type="EMBL" id="JAODYH010000014">
    <property type="protein sequence ID" value="MCT9813056.1"/>
    <property type="molecule type" value="Genomic_DNA"/>
</dbReference>
<feature type="compositionally biased region" description="Polar residues" evidence="1">
    <location>
        <begin position="153"/>
        <end position="162"/>
    </location>
</feature>
<keyword evidence="3" id="KW-1185">Reference proteome</keyword>